<keyword evidence="2" id="KW-1133">Transmembrane helix</keyword>
<protein>
    <recommendedName>
        <fullName evidence="3">Major facilitator superfamily (MFS) profile domain-containing protein</fullName>
    </recommendedName>
</protein>
<dbReference type="InterPro" id="IPR020846">
    <property type="entry name" value="MFS_dom"/>
</dbReference>
<evidence type="ECO:0000256" key="2">
    <source>
        <dbReference type="SAM" id="Phobius"/>
    </source>
</evidence>
<organism evidence="4 5">
    <name type="scientific">Lentinus tigrinus ALCF2SS1-6</name>
    <dbReference type="NCBI Taxonomy" id="1328759"/>
    <lineage>
        <taxon>Eukaryota</taxon>
        <taxon>Fungi</taxon>
        <taxon>Dikarya</taxon>
        <taxon>Basidiomycota</taxon>
        <taxon>Agaricomycotina</taxon>
        <taxon>Agaricomycetes</taxon>
        <taxon>Polyporales</taxon>
        <taxon>Polyporaceae</taxon>
        <taxon>Lentinus</taxon>
    </lineage>
</organism>
<dbReference type="Proteomes" id="UP000313359">
    <property type="component" value="Unassembled WGS sequence"/>
</dbReference>
<dbReference type="EMBL" id="ML122301">
    <property type="protein sequence ID" value="RPD54875.1"/>
    <property type="molecule type" value="Genomic_DNA"/>
</dbReference>
<dbReference type="InterPro" id="IPR036259">
    <property type="entry name" value="MFS_trans_sf"/>
</dbReference>
<dbReference type="AlphaFoldDB" id="A0A5C2RW16"/>
<evidence type="ECO:0000256" key="1">
    <source>
        <dbReference type="ARBA" id="ARBA00004141"/>
    </source>
</evidence>
<evidence type="ECO:0000313" key="4">
    <source>
        <dbReference type="EMBL" id="RPD54875.1"/>
    </source>
</evidence>
<gene>
    <name evidence="4" type="ORF">L227DRAFT_615887</name>
</gene>
<accession>A0A5C2RW16</accession>
<evidence type="ECO:0000259" key="3">
    <source>
        <dbReference type="PROSITE" id="PS50850"/>
    </source>
</evidence>
<feature type="transmembrane region" description="Helical" evidence="2">
    <location>
        <begin position="43"/>
        <end position="64"/>
    </location>
</feature>
<name>A0A5C2RW16_9APHY</name>
<dbReference type="GO" id="GO:0022857">
    <property type="term" value="F:transmembrane transporter activity"/>
    <property type="evidence" value="ECO:0007669"/>
    <property type="project" value="InterPro"/>
</dbReference>
<dbReference type="PROSITE" id="PS50850">
    <property type="entry name" value="MFS"/>
    <property type="match status" value="1"/>
</dbReference>
<sequence>MTRPRSPERLSVSKFSSSSIVLGGLLAFGLVRIETPVLTGWQFLFLIEAIPTIIMAFMILLFLLPSRSGTPS</sequence>
<feature type="domain" description="Major facilitator superfamily (MFS) profile" evidence="3">
    <location>
        <begin position="1"/>
        <end position="72"/>
    </location>
</feature>
<dbReference type="SUPFAM" id="SSF103473">
    <property type="entry name" value="MFS general substrate transporter"/>
    <property type="match status" value="1"/>
</dbReference>
<dbReference type="STRING" id="1328759.A0A5C2RW16"/>
<dbReference type="GO" id="GO:0016020">
    <property type="term" value="C:membrane"/>
    <property type="evidence" value="ECO:0007669"/>
    <property type="project" value="UniProtKB-SubCell"/>
</dbReference>
<evidence type="ECO:0000313" key="5">
    <source>
        <dbReference type="Proteomes" id="UP000313359"/>
    </source>
</evidence>
<dbReference type="Gene3D" id="1.20.1250.20">
    <property type="entry name" value="MFS general substrate transporter like domains"/>
    <property type="match status" value="1"/>
</dbReference>
<reference evidence="4" key="1">
    <citation type="journal article" date="2018" name="Genome Biol. Evol.">
        <title>Genomics and development of Lentinus tigrinus, a white-rot wood-decaying mushroom with dimorphic fruiting bodies.</title>
        <authorList>
            <person name="Wu B."/>
            <person name="Xu Z."/>
            <person name="Knudson A."/>
            <person name="Carlson A."/>
            <person name="Chen N."/>
            <person name="Kovaka S."/>
            <person name="LaButti K."/>
            <person name="Lipzen A."/>
            <person name="Pennachio C."/>
            <person name="Riley R."/>
            <person name="Schakwitz W."/>
            <person name="Umezawa K."/>
            <person name="Ohm R.A."/>
            <person name="Grigoriev I.V."/>
            <person name="Nagy L.G."/>
            <person name="Gibbons J."/>
            <person name="Hibbett D."/>
        </authorList>
    </citation>
    <scope>NUCLEOTIDE SEQUENCE [LARGE SCALE GENOMIC DNA]</scope>
    <source>
        <strain evidence="4">ALCF2SS1-6</strain>
    </source>
</reference>
<feature type="transmembrane region" description="Helical" evidence="2">
    <location>
        <begin position="12"/>
        <end position="31"/>
    </location>
</feature>
<keyword evidence="5" id="KW-1185">Reference proteome</keyword>
<keyword evidence="2" id="KW-0812">Transmembrane</keyword>
<proteinExistence type="predicted"/>
<comment type="subcellular location">
    <subcellularLocation>
        <location evidence="1">Membrane</location>
        <topology evidence="1">Multi-pass membrane protein</topology>
    </subcellularLocation>
</comment>
<keyword evidence="2" id="KW-0472">Membrane</keyword>